<gene>
    <name evidence="1" type="ORF">ACFP56_15625</name>
</gene>
<evidence type="ECO:0000313" key="2">
    <source>
        <dbReference type="Proteomes" id="UP001596233"/>
    </source>
</evidence>
<dbReference type="RefSeq" id="WP_379236197.1">
    <property type="nucleotide sequence ID" value="NZ_JBHSTE010000005.1"/>
</dbReference>
<sequence length="247" mass="28150">MIGKGFIRFRDIIERMPPIKSLTKEQLLTEDLLMERIEPLDIYYAPHNEVIMEHAKLMIVGLTPGFHQMKLALAEAQAAILEGDSDEQACMRAKQTARFAGVMRVNLITMLDQLGIDNWLGLNSCEDLFAQHAYWLNSTSVIPYPAFLHGRNYTGSQPHLLKHKMLTAYAKLHMHDQLEKVPSIPVIPLGKQVEGLLRLLVEDQVIDQQRILWGFPHPSGANGHRLRQFAEHLPSMSRQVTEWANQS</sequence>
<dbReference type="EMBL" id="JBHSTE010000005">
    <property type="protein sequence ID" value="MFC6334057.1"/>
    <property type="molecule type" value="Genomic_DNA"/>
</dbReference>
<organism evidence="1 2">
    <name type="scientific">Paenibacillus septentrionalis</name>
    <dbReference type="NCBI Taxonomy" id="429342"/>
    <lineage>
        <taxon>Bacteria</taxon>
        <taxon>Bacillati</taxon>
        <taxon>Bacillota</taxon>
        <taxon>Bacilli</taxon>
        <taxon>Bacillales</taxon>
        <taxon>Paenibacillaceae</taxon>
        <taxon>Paenibacillus</taxon>
    </lineage>
</organism>
<proteinExistence type="predicted"/>
<evidence type="ECO:0008006" key="3">
    <source>
        <dbReference type="Google" id="ProtNLM"/>
    </source>
</evidence>
<reference evidence="2" key="1">
    <citation type="journal article" date="2019" name="Int. J. Syst. Evol. Microbiol.">
        <title>The Global Catalogue of Microorganisms (GCM) 10K type strain sequencing project: providing services to taxonomists for standard genome sequencing and annotation.</title>
        <authorList>
            <consortium name="The Broad Institute Genomics Platform"/>
            <consortium name="The Broad Institute Genome Sequencing Center for Infectious Disease"/>
            <person name="Wu L."/>
            <person name="Ma J."/>
        </authorList>
    </citation>
    <scope>NUCLEOTIDE SEQUENCE [LARGE SCALE GENOMIC DNA]</scope>
    <source>
        <strain evidence="2">PCU 280</strain>
    </source>
</reference>
<name>A0ABW1V5I8_9BACL</name>
<accession>A0ABW1V5I8</accession>
<protein>
    <recommendedName>
        <fullName evidence="3">Uracil-DNA glycosylase-like domain-containing protein</fullName>
    </recommendedName>
</protein>
<keyword evidence="2" id="KW-1185">Reference proteome</keyword>
<comment type="caution">
    <text evidence="1">The sequence shown here is derived from an EMBL/GenBank/DDBJ whole genome shotgun (WGS) entry which is preliminary data.</text>
</comment>
<evidence type="ECO:0000313" key="1">
    <source>
        <dbReference type="EMBL" id="MFC6334057.1"/>
    </source>
</evidence>
<dbReference type="Proteomes" id="UP001596233">
    <property type="component" value="Unassembled WGS sequence"/>
</dbReference>